<reference evidence="2 3" key="1">
    <citation type="submission" date="2024-02" db="EMBL/GenBank/DDBJ databases">
        <title>Roseibium algae sp. nov., isolated from marine alga (Grateloupia sp.), showing potential in myo-inositol conversion.</title>
        <authorList>
            <person name="Wang Y."/>
        </authorList>
    </citation>
    <scope>NUCLEOTIDE SEQUENCE [LARGE SCALE GENOMIC DNA]</scope>
    <source>
        <strain evidence="2 3">H3510</strain>
    </source>
</reference>
<name>A0ABU8TPR4_9HYPH</name>
<evidence type="ECO:0000313" key="3">
    <source>
        <dbReference type="Proteomes" id="UP001385499"/>
    </source>
</evidence>
<keyword evidence="3" id="KW-1185">Reference proteome</keyword>
<dbReference type="RefSeq" id="WP_340276556.1">
    <property type="nucleotide sequence ID" value="NZ_JBAKIA010000016.1"/>
</dbReference>
<gene>
    <name evidence="2" type="ORF">V6575_18895</name>
</gene>
<organism evidence="2 3">
    <name type="scientific">Roseibium algae</name>
    <dbReference type="NCBI Taxonomy" id="3123038"/>
    <lineage>
        <taxon>Bacteria</taxon>
        <taxon>Pseudomonadati</taxon>
        <taxon>Pseudomonadota</taxon>
        <taxon>Alphaproteobacteria</taxon>
        <taxon>Hyphomicrobiales</taxon>
        <taxon>Stappiaceae</taxon>
        <taxon>Roseibium</taxon>
    </lineage>
</organism>
<evidence type="ECO:0000313" key="2">
    <source>
        <dbReference type="EMBL" id="MEJ8476163.1"/>
    </source>
</evidence>
<evidence type="ECO:0000256" key="1">
    <source>
        <dbReference type="SAM" id="SignalP"/>
    </source>
</evidence>
<comment type="caution">
    <text evidence="2">The sequence shown here is derived from an EMBL/GenBank/DDBJ whole genome shotgun (WGS) entry which is preliminary data.</text>
</comment>
<proteinExistence type="predicted"/>
<dbReference type="EMBL" id="JBAKIA010000016">
    <property type="protein sequence ID" value="MEJ8476163.1"/>
    <property type="molecule type" value="Genomic_DNA"/>
</dbReference>
<feature type="chain" id="PRO_5047535623" evidence="1">
    <location>
        <begin position="29"/>
        <end position="162"/>
    </location>
</feature>
<accession>A0ABU8TPR4</accession>
<keyword evidence="1" id="KW-0732">Signal</keyword>
<feature type="signal peptide" evidence="1">
    <location>
        <begin position="1"/>
        <end position="28"/>
    </location>
</feature>
<protein>
    <submittedName>
        <fullName evidence="2">Uncharacterized protein</fullName>
    </submittedName>
</protein>
<sequence>MTLSNALRFAIPTVFCAVMALVQTTATAQTSPINDLPSAFNPESNTSMAITGPIIASQSLLIFGNGTQMKLRLLGETTGAWGVSGQSLPAQIFSIGSNPGELMNGNTLCGPEGAPTYLVVFQFKSYGMWSLNLGVFNGSQPPVSMNDDGLCGTYGFIMDDPS</sequence>
<dbReference type="Proteomes" id="UP001385499">
    <property type="component" value="Unassembled WGS sequence"/>
</dbReference>